<feature type="domain" description="Novel STAND NTPase 3" evidence="6">
    <location>
        <begin position="309"/>
        <end position="467"/>
    </location>
</feature>
<dbReference type="InterPro" id="IPR036770">
    <property type="entry name" value="Ankyrin_rpt-contain_sf"/>
</dbReference>
<evidence type="ECO:0000313" key="8">
    <source>
        <dbReference type="RefSeq" id="XP_022294032.1"/>
    </source>
</evidence>
<feature type="repeat" description="ANK" evidence="3">
    <location>
        <begin position="1141"/>
        <end position="1173"/>
    </location>
</feature>
<feature type="repeat" description="ANK" evidence="3">
    <location>
        <begin position="943"/>
        <end position="975"/>
    </location>
</feature>
<reference evidence="8" key="1">
    <citation type="submission" date="2025-08" db="UniProtKB">
        <authorList>
            <consortium name="RefSeq"/>
        </authorList>
    </citation>
    <scope>IDENTIFICATION</scope>
    <source>
        <tissue evidence="8">Whole sample</tissue>
    </source>
</reference>
<dbReference type="InterPro" id="IPR027417">
    <property type="entry name" value="P-loop_NTPase"/>
</dbReference>
<evidence type="ECO:0000256" key="3">
    <source>
        <dbReference type="PROSITE-ProRule" id="PRU00023"/>
    </source>
</evidence>
<feature type="repeat" description="ANK" evidence="3">
    <location>
        <begin position="1042"/>
        <end position="1074"/>
    </location>
</feature>
<feature type="repeat" description="ANK" evidence="3">
    <location>
        <begin position="1075"/>
        <end position="1107"/>
    </location>
</feature>
<dbReference type="PROSITE" id="PS50088">
    <property type="entry name" value="ANK_REPEAT"/>
    <property type="match status" value="8"/>
</dbReference>
<dbReference type="Pfam" id="PF20720">
    <property type="entry name" value="nSTAND3"/>
    <property type="match status" value="1"/>
</dbReference>
<keyword evidence="5" id="KW-0812">Transmembrane</keyword>
<feature type="transmembrane region" description="Helical" evidence="5">
    <location>
        <begin position="197"/>
        <end position="222"/>
    </location>
</feature>
<evidence type="ECO:0000256" key="4">
    <source>
        <dbReference type="SAM" id="MobiDB-lite"/>
    </source>
</evidence>
<evidence type="ECO:0000313" key="7">
    <source>
        <dbReference type="Proteomes" id="UP000694844"/>
    </source>
</evidence>
<feature type="repeat" description="ANK" evidence="3">
    <location>
        <begin position="976"/>
        <end position="1008"/>
    </location>
</feature>
<protein>
    <submittedName>
        <fullName evidence="8">Uncharacterized protein LOC111104402</fullName>
    </submittedName>
</protein>
<dbReference type="Pfam" id="PF12796">
    <property type="entry name" value="Ank_2"/>
    <property type="match status" value="3"/>
</dbReference>
<keyword evidence="2 3" id="KW-0040">ANK repeat</keyword>
<dbReference type="OrthoDB" id="1577640at2759"/>
<feature type="region of interest" description="Disordered" evidence="4">
    <location>
        <begin position="231"/>
        <end position="255"/>
    </location>
</feature>
<dbReference type="SUPFAM" id="SSF52540">
    <property type="entry name" value="P-loop containing nucleoside triphosphate hydrolases"/>
    <property type="match status" value="1"/>
</dbReference>
<dbReference type="Proteomes" id="UP000694844">
    <property type="component" value="Chromosome 7"/>
</dbReference>
<feature type="repeat" description="ANK" evidence="3">
    <location>
        <begin position="1009"/>
        <end position="1041"/>
    </location>
</feature>
<gene>
    <name evidence="8" type="primary">LOC111104402</name>
</gene>
<keyword evidence="5" id="KW-1133">Transmembrane helix</keyword>
<dbReference type="GeneID" id="111104402"/>
<keyword evidence="1" id="KW-0677">Repeat</keyword>
<evidence type="ECO:0000256" key="5">
    <source>
        <dbReference type="SAM" id="Phobius"/>
    </source>
</evidence>
<feature type="repeat" description="ANK" evidence="3">
    <location>
        <begin position="1108"/>
        <end position="1140"/>
    </location>
</feature>
<feature type="region of interest" description="Disordered" evidence="4">
    <location>
        <begin position="148"/>
        <end position="168"/>
    </location>
</feature>
<dbReference type="KEGG" id="cvn:111104402"/>
<dbReference type="Pfam" id="PF13637">
    <property type="entry name" value="Ank_4"/>
    <property type="match status" value="1"/>
</dbReference>
<feature type="compositionally biased region" description="Polar residues" evidence="4">
    <location>
        <begin position="241"/>
        <end position="251"/>
    </location>
</feature>
<evidence type="ECO:0000256" key="2">
    <source>
        <dbReference type="ARBA" id="ARBA00023043"/>
    </source>
</evidence>
<organism evidence="7 8">
    <name type="scientific">Crassostrea virginica</name>
    <name type="common">Eastern oyster</name>
    <dbReference type="NCBI Taxonomy" id="6565"/>
    <lineage>
        <taxon>Eukaryota</taxon>
        <taxon>Metazoa</taxon>
        <taxon>Spiralia</taxon>
        <taxon>Lophotrochozoa</taxon>
        <taxon>Mollusca</taxon>
        <taxon>Bivalvia</taxon>
        <taxon>Autobranchia</taxon>
        <taxon>Pteriomorphia</taxon>
        <taxon>Ostreida</taxon>
        <taxon>Ostreoidea</taxon>
        <taxon>Ostreidae</taxon>
        <taxon>Crassostrea</taxon>
    </lineage>
</organism>
<dbReference type="PROSITE" id="PS50297">
    <property type="entry name" value="ANK_REP_REGION"/>
    <property type="match status" value="8"/>
</dbReference>
<keyword evidence="5" id="KW-0472">Membrane</keyword>
<dbReference type="Gene3D" id="1.25.40.20">
    <property type="entry name" value="Ankyrin repeat-containing domain"/>
    <property type="match status" value="2"/>
</dbReference>
<dbReference type="SUPFAM" id="SSF48403">
    <property type="entry name" value="Ankyrin repeat"/>
    <property type="match status" value="1"/>
</dbReference>
<dbReference type="SMART" id="SM00248">
    <property type="entry name" value="ANK"/>
    <property type="match status" value="10"/>
</dbReference>
<dbReference type="InterPro" id="IPR002110">
    <property type="entry name" value="Ankyrin_rpt"/>
</dbReference>
<evidence type="ECO:0000259" key="6">
    <source>
        <dbReference type="Pfam" id="PF20720"/>
    </source>
</evidence>
<sequence length="1232" mass="139583">MELLDSLRTLTILTSWILLYECRQLHEYTFPVYTTEFCPRNESEWKARSSVFNCTGEYSYACIPNNEITELKEFCYNQSYIPIPKGGCLFLNKRFRTQLDWYNCTGFTSGCPEQQYSASTIYKYPKCVEIKNGCFLAAPSCESASKTTIQETTSQENTTQETTTQETTTMEKFTHESIVLGQKTDRSQESTKASTNVMVLIPILSGLFITPCTLCLLIVVFVKRKKTLTLDRKKEDEESQEGTSLLMNHNGVQPPLDIGNCPSTNSYSKDGEDENIPQTTPLIQRRTSCKEMKREGDIFEEWQREDKLFSPTIASDEVERMIETRNIVIVAGHSGSGKSAIIQHIGLKYRLEHWLIKPVNTLEEIISIYDKNEFYEEKTLFVLHDPVGKTCLDEVSYSFWRSRERTLDLFLKRYKVKLLLSCRSIILHDARVQQLEHFRKDNSNVMIIDERRYKLGENEKRQIFKKHNPHIQIIEQILQINAYFPLLCNLFAKKEDCEDQLTFFKEPAKIIKKEIGNFKCSNKEEFCGLLCLVFFDNKLTSDDMTENDKLFKECLRLCELPDYTSAATILIHLERLMDFYVTKTNDARTYQFYHDFIMEVTNCVFGECYPDDMIKHADISFLRRRVRLENDTNLDKTIKITTVTLRDSHIPRLVDRFSQEIVGNRFLEVVLNPCLRNKKIIEDIVKKIDDNSEILQNIGKEIRSTWRKHDINVTKEGKRVSRFDFVTRNTEISPLFALIAFRHDEISRHCLGILKQKQNQLFGGNLFSAVCCNGGKNYLEMFTKEEIKKCLEIKLGHLYPIETLSAFLNHELLEALKNAQVLEDIRGTPLTLAAGSDAALAAGNDAELNSSKSPRDKTIEILLSIGHGVNILGINGYSPLYIACEHGYDSTVKLLLQNGADANLCDINGVSPLSKACENGHCSTVKCLLAECNTAIVNLRNKNGASPLFTACERDFYKTAFFLLKYGADINLSNDEGVTPLSKACQKGHYNTVKLLLNMGADVNSCRLDGTSPLFNACESGYDRIVELLLQKKAGVNLGDLNGDSPLSITCLYGYDSTVDILIKNGADVNQCNKEGESPLHMACTNGQCSTVEFLINHGANVNIQNKYGNSPLHEACKTGHNSTVHLLLENKAEIDICNYEGVTPLFEACENKQNSTVELLLQMGATIDLCNNDRVSPLAVACEKGYIKIVQCLLNKQPNISLCSKDGKRPISRASENGHKSIVKLLSKKCS</sequence>
<proteinExistence type="predicted"/>
<dbReference type="RefSeq" id="XP_022294032.1">
    <property type="nucleotide sequence ID" value="XM_022438324.1"/>
</dbReference>
<dbReference type="InterPro" id="IPR049050">
    <property type="entry name" value="nSTAND3"/>
</dbReference>
<feature type="repeat" description="ANK" evidence="3">
    <location>
        <begin position="875"/>
        <end position="907"/>
    </location>
</feature>
<evidence type="ECO:0000256" key="1">
    <source>
        <dbReference type="ARBA" id="ARBA00022737"/>
    </source>
</evidence>
<keyword evidence="7" id="KW-1185">Reference proteome</keyword>
<dbReference type="PANTHER" id="PTHR24161:SF121">
    <property type="entry name" value="M-PHASE PHOSPHOPROTEIN 8"/>
    <property type="match status" value="1"/>
</dbReference>
<dbReference type="AlphaFoldDB" id="A0A8B8ARE4"/>
<dbReference type="PANTHER" id="PTHR24161">
    <property type="entry name" value="ANK_REP_REGION DOMAIN-CONTAINING PROTEIN-RELATED"/>
    <property type="match status" value="1"/>
</dbReference>
<name>A0A8B8ARE4_CRAVI</name>
<accession>A0A8B8ARE4</accession>